<dbReference type="PROSITE" id="PS50102">
    <property type="entry name" value="RRM"/>
    <property type="match status" value="2"/>
</dbReference>
<feature type="region of interest" description="Disordered" evidence="4">
    <location>
        <begin position="126"/>
        <end position="158"/>
    </location>
</feature>
<feature type="compositionally biased region" description="Basic and acidic residues" evidence="4">
    <location>
        <begin position="87"/>
        <end position="97"/>
    </location>
</feature>
<feature type="domain" description="RRM" evidence="5">
    <location>
        <begin position="158"/>
        <end position="238"/>
    </location>
</feature>
<evidence type="ECO:0000313" key="6">
    <source>
        <dbReference type="EMBL" id="CAD9646627.1"/>
    </source>
</evidence>
<dbReference type="Gene3D" id="3.30.70.330">
    <property type="match status" value="2"/>
</dbReference>
<feature type="region of interest" description="Disordered" evidence="4">
    <location>
        <begin position="79"/>
        <end position="105"/>
    </location>
</feature>
<dbReference type="AlphaFoldDB" id="A0A7S2QMU6"/>
<dbReference type="CDD" id="cd00590">
    <property type="entry name" value="RRM_SF"/>
    <property type="match status" value="1"/>
</dbReference>
<feature type="compositionally biased region" description="Gly residues" evidence="4">
    <location>
        <begin position="129"/>
        <end position="142"/>
    </location>
</feature>
<organism evidence="6">
    <name type="scientific">Zooxanthella nutricula</name>
    <dbReference type="NCBI Taxonomy" id="1333877"/>
    <lineage>
        <taxon>Eukaryota</taxon>
        <taxon>Sar</taxon>
        <taxon>Alveolata</taxon>
        <taxon>Dinophyceae</taxon>
        <taxon>Peridiniales</taxon>
        <taxon>Peridiniales incertae sedis</taxon>
        <taxon>Zooxanthella</taxon>
    </lineage>
</organism>
<keyword evidence="1" id="KW-0677">Repeat</keyword>
<dbReference type="Pfam" id="PF00076">
    <property type="entry name" value="RRM_1"/>
    <property type="match status" value="2"/>
</dbReference>
<evidence type="ECO:0000259" key="5">
    <source>
        <dbReference type="PROSITE" id="PS50102"/>
    </source>
</evidence>
<dbReference type="PANTHER" id="PTHR24012">
    <property type="entry name" value="RNA BINDING PROTEIN"/>
    <property type="match status" value="1"/>
</dbReference>
<reference evidence="6" key="1">
    <citation type="submission" date="2021-01" db="EMBL/GenBank/DDBJ databases">
        <authorList>
            <person name="Corre E."/>
            <person name="Pelletier E."/>
            <person name="Niang G."/>
            <person name="Scheremetjew M."/>
            <person name="Finn R."/>
            <person name="Kale V."/>
            <person name="Holt S."/>
            <person name="Cochrane G."/>
            <person name="Meng A."/>
            <person name="Brown T."/>
            <person name="Cohen L."/>
        </authorList>
    </citation>
    <scope>NUCLEOTIDE SEQUENCE</scope>
    <source>
        <strain evidence="6">RCC3387</strain>
    </source>
</reference>
<evidence type="ECO:0000256" key="1">
    <source>
        <dbReference type="ARBA" id="ARBA00022737"/>
    </source>
</evidence>
<dbReference type="SMART" id="SM00360">
    <property type="entry name" value="RRM"/>
    <property type="match status" value="2"/>
</dbReference>
<evidence type="ECO:0000256" key="4">
    <source>
        <dbReference type="SAM" id="MobiDB-lite"/>
    </source>
</evidence>
<protein>
    <recommendedName>
        <fullName evidence="5">RRM domain-containing protein</fullName>
    </recommendedName>
</protein>
<keyword evidence="2 3" id="KW-0694">RNA-binding</keyword>
<evidence type="ECO:0000256" key="3">
    <source>
        <dbReference type="PROSITE-ProRule" id="PRU00176"/>
    </source>
</evidence>
<proteinExistence type="predicted"/>
<dbReference type="SUPFAM" id="SSF54928">
    <property type="entry name" value="RNA-binding domain, RBD"/>
    <property type="match status" value="2"/>
</dbReference>
<name>A0A7S2QMU6_9DINO</name>
<feature type="domain" description="RRM" evidence="5">
    <location>
        <begin position="1"/>
        <end position="79"/>
    </location>
</feature>
<dbReference type="EMBL" id="HBGW01101956">
    <property type="protein sequence ID" value="CAD9646627.1"/>
    <property type="molecule type" value="Transcribed_RNA"/>
</dbReference>
<evidence type="ECO:0000256" key="2">
    <source>
        <dbReference type="ARBA" id="ARBA00022884"/>
    </source>
</evidence>
<dbReference type="GO" id="GO:0003723">
    <property type="term" value="F:RNA binding"/>
    <property type="evidence" value="ECO:0007669"/>
    <property type="project" value="UniProtKB-UniRule"/>
</dbReference>
<gene>
    <name evidence="6" type="ORF">BRAN1462_LOCUS64449</name>
</gene>
<accession>A0A7S2QMU6</accession>
<dbReference type="InterPro" id="IPR000504">
    <property type="entry name" value="RRM_dom"/>
</dbReference>
<dbReference type="InterPro" id="IPR035979">
    <property type="entry name" value="RBD_domain_sf"/>
</dbReference>
<sequence>MFVGGLPPDVTNDDLQMVFSTYGGCTDCHIMQGRSTSGQACAFVVFDTSDAAFSAINALNGVYSIREGTPPISVSMARVGGGGGKGGGKEKGKDKGKGWGKTGGAGLNAVAPPSSLMGQYGARSQTWGDDGGYGGHQAGGGAFNPPPPPANKHQPGGTKLFIGNLPQDIQQDAIQMVFGHYGTVTNVHIMQGKSRSGQACAFVEYGKPEEAETAVLTLHEKYEIRPGEGNILVKFASSQGGPRSGPY</sequence>
<dbReference type="InterPro" id="IPR012677">
    <property type="entry name" value="Nucleotide-bd_a/b_plait_sf"/>
</dbReference>